<feature type="domain" description="Fibronectin type-III" evidence="2">
    <location>
        <begin position="49"/>
        <end position="143"/>
    </location>
</feature>
<dbReference type="GO" id="GO:0008307">
    <property type="term" value="F:structural constituent of muscle"/>
    <property type="evidence" value="ECO:0007669"/>
    <property type="project" value="TreeGrafter"/>
</dbReference>
<dbReference type="PANTHER" id="PTHR14340">
    <property type="entry name" value="MICROFIBRIL-ASSOCIATED GLYCOPROTEIN 3"/>
    <property type="match status" value="1"/>
</dbReference>
<dbReference type="CDD" id="cd00063">
    <property type="entry name" value="FN3"/>
    <property type="match status" value="1"/>
</dbReference>
<dbReference type="InterPro" id="IPR003961">
    <property type="entry name" value="FN3_dom"/>
</dbReference>
<dbReference type="PRINTS" id="PR00014">
    <property type="entry name" value="FNTYPEIII"/>
</dbReference>
<dbReference type="PROSITE" id="PS50853">
    <property type="entry name" value="FN3"/>
    <property type="match status" value="1"/>
</dbReference>
<dbReference type="Pfam" id="PF00041">
    <property type="entry name" value="fn3"/>
    <property type="match status" value="1"/>
</dbReference>
<dbReference type="GO" id="GO:0031430">
    <property type="term" value="C:M band"/>
    <property type="evidence" value="ECO:0007669"/>
    <property type="project" value="TreeGrafter"/>
</dbReference>
<dbReference type="FunFam" id="2.60.40.10:FF:000012">
    <property type="entry name" value="titin isoform X1"/>
    <property type="match status" value="1"/>
</dbReference>
<dbReference type="SMART" id="SM00060">
    <property type="entry name" value="FN3"/>
    <property type="match status" value="1"/>
</dbReference>
<dbReference type="PANTHER" id="PTHR14340:SF13">
    <property type="entry name" value="TITIN"/>
    <property type="match status" value="1"/>
</dbReference>
<keyword evidence="4" id="KW-1185">Reference proteome</keyword>
<reference evidence="3" key="3">
    <citation type="submission" date="2025-09" db="UniProtKB">
        <authorList>
            <consortium name="Ensembl"/>
        </authorList>
    </citation>
    <scope>IDENTIFICATION</scope>
</reference>
<dbReference type="GO" id="GO:0048738">
    <property type="term" value="P:cardiac muscle tissue development"/>
    <property type="evidence" value="ECO:0007669"/>
    <property type="project" value="TreeGrafter"/>
</dbReference>
<protein>
    <recommendedName>
        <fullName evidence="2">Fibronectin type-III domain-containing protein</fullName>
    </recommendedName>
</protein>
<evidence type="ECO:0000313" key="3">
    <source>
        <dbReference type="Ensembl" id="ENSHHUP00000053622.1"/>
    </source>
</evidence>
<name>A0A4W5NRH4_9TELE</name>
<dbReference type="Ensembl" id="ENSHHUT00000055493.1">
    <property type="protein sequence ID" value="ENSHHUP00000053622.1"/>
    <property type="gene ID" value="ENSHHUG00000032203.1"/>
</dbReference>
<evidence type="ECO:0000259" key="2">
    <source>
        <dbReference type="PROSITE" id="PS50853"/>
    </source>
</evidence>
<dbReference type="Proteomes" id="UP000314982">
    <property type="component" value="Unassembled WGS sequence"/>
</dbReference>
<dbReference type="AlphaFoldDB" id="A0A4W5NRH4"/>
<accession>A0A4W5NRH4</accession>
<keyword evidence="1" id="KW-0393">Immunoglobulin domain</keyword>
<evidence type="ECO:0000313" key="4">
    <source>
        <dbReference type="Proteomes" id="UP000314982"/>
    </source>
</evidence>
<reference evidence="4" key="1">
    <citation type="submission" date="2018-06" db="EMBL/GenBank/DDBJ databases">
        <title>Genome assembly of Danube salmon.</title>
        <authorList>
            <person name="Macqueen D.J."/>
            <person name="Gundappa M.K."/>
        </authorList>
    </citation>
    <scope>NUCLEOTIDE SEQUENCE [LARGE SCALE GENOMIC DNA]</scope>
</reference>
<dbReference type="STRING" id="62062.ENSHHUP00000053622"/>
<dbReference type="Gene3D" id="2.60.40.10">
    <property type="entry name" value="Immunoglobulins"/>
    <property type="match status" value="2"/>
</dbReference>
<reference evidence="3" key="2">
    <citation type="submission" date="2025-08" db="UniProtKB">
        <authorList>
            <consortium name="Ensembl"/>
        </authorList>
    </citation>
    <scope>IDENTIFICATION</scope>
</reference>
<organism evidence="3 4">
    <name type="scientific">Hucho hucho</name>
    <name type="common">huchen</name>
    <dbReference type="NCBI Taxonomy" id="62062"/>
    <lineage>
        <taxon>Eukaryota</taxon>
        <taxon>Metazoa</taxon>
        <taxon>Chordata</taxon>
        <taxon>Craniata</taxon>
        <taxon>Vertebrata</taxon>
        <taxon>Euteleostomi</taxon>
        <taxon>Actinopterygii</taxon>
        <taxon>Neopterygii</taxon>
        <taxon>Teleostei</taxon>
        <taxon>Protacanthopterygii</taxon>
        <taxon>Salmoniformes</taxon>
        <taxon>Salmonidae</taxon>
        <taxon>Salmoninae</taxon>
        <taxon>Hucho</taxon>
    </lineage>
</organism>
<proteinExistence type="predicted"/>
<dbReference type="InterPro" id="IPR013783">
    <property type="entry name" value="Ig-like_fold"/>
</dbReference>
<dbReference type="GeneTree" id="ENSGT01110000267173"/>
<dbReference type="SUPFAM" id="SSF49265">
    <property type="entry name" value="Fibronectin type III"/>
    <property type="match status" value="1"/>
</dbReference>
<evidence type="ECO:0000256" key="1">
    <source>
        <dbReference type="ARBA" id="ARBA00023319"/>
    </source>
</evidence>
<dbReference type="InterPro" id="IPR036116">
    <property type="entry name" value="FN3_sf"/>
</dbReference>
<dbReference type="GO" id="GO:0045214">
    <property type="term" value="P:sarcomere organization"/>
    <property type="evidence" value="ECO:0007669"/>
    <property type="project" value="TreeGrafter"/>
</dbReference>
<sequence length="157" mass="17448">MIKTSEWDTLMYIEDINRYDAGKYILSIENDSGKKSYTIVVKVLDTPGPPLNLIVKETSLNHASIGWDPPLIDGGSPVKSYIVEKRLAERKAWSCVIAECPKSTFRIPNLEAGQAYCFRVLAENNYGIGEGCETAGVVRASGMFCWLLSCVVYTIRC</sequence>